<reference evidence="1" key="2">
    <citation type="submission" date="2021-09" db="EMBL/GenBank/DDBJ databases">
        <authorList>
            <person name="Jia N."/>
            <person name="Wang J."/>
            <person name="Shi W."/>
            <person name="Du L."/>
            <person name="Sun Y."/>
            <person name="Zhan W."/>
            <person name="Jiang J."/>
            <person name="Wang Q."/>
            <person name="Zhang B."/>
            <person name="Ji P."/>
            <person name="Sakyi L.B."/>
            <person name="Cui X."/>
            <person name="Yuan T."/>
            <person name="Jiang B."/>
            <person name="Yang W."/>
            <person name="Lam T.T.-Y."/>
            <person name="Chang Q."/>
            <person name="Ding S."/>
            <person name="Wang X."/>
            <person name="Zhu J."/>
            <person name="Ruan X."/>
            <person name="Zhao L."/>
            <person name="Wei J."/>
            <person name="Que T."/>
            <person name="Du C."/>
            <person name="Cheng J."/>
            <person name="Dai P."/>
            <person name="Han X."/>
            <person name="Huang E."/>
            <person name="Gao Y."/>
            <person name="Liu J."/>
            <person name="Shao H."/>
            <person name="Ye R."/>
            <person name="Li L."/>
            <person name="Wei W."/>
            <person name="Wang X."/>
            <person name="Wang C."/>
            <person name="Huo Q."/>
            <person name="Li W."/>
            <person name="Guo W."/>
            <person name="Chen H."/>
            <person name="Chen S."/>
            <person name="Zhou L."/>
            <person name="Zhou L."/>
            <person name="Ni X."/>
            <person name="Tian J."/>
            <person name="Zhou Y."/>
            <person name="Sheng Y."/>
            <person name="Liu T."/>
            <person name="Pan Y."/>
            <person name="Xia L."/>
            <person name="Li J."/>
            <person name="Zhao F."/>
            <person name="Cao W."/>
        </authorList>
    </citation>
    <scope>NUCLEOTIDE SEQUENCE</scope>
    <source>
        <strain evidence="1">Rsan-2018</strain>
        <tissue evidence="1">Larvae</tissue>
    </source>
</reference>
<dbReference type="PROSITE" id="PS51885">
    <property type="entry name" value="NEPRILYSIN"/>
    <property type="match status" value="1"/>
</dbReference>
<dbReference type="EMBL" id="JABSTV010001246">
    <property type="protein sequence ID" value="KAH7976696.1"/>
    <property type="molecule type" value="Genomic_DNA"/>
</dbReference>
<dbReference type="SUPFAM" id="SSF55486">
    <property type="entry name" value="Metalloproteases ('zincins'), catalytic domain"/>
    <property type="match status" value="2"/>
</dbReference>
<comment type="caution">
    <text evidence="1">The sequence shown here is derived from an EMBL/GenBank/DDBJ whole genome shotgun (WGS) entry which is preliminary data.</text>
</comment>
<dbReference type="GO" id="GO:0004222">
    <property type="term" value="F:metalloendopeptidase activity"/>
    <property type="evidence" value="ECO:0007669"/>
    <property type="project" value="InterPro"/>
</dbReference>
<evidence type="ECO:0000313" key="1">
    <source>
        <dbReference type="EMBL" id="KAH7976696.1"/>
    </source>
</evidence>
<dbReference type="PANTHER" id="PTHR11733:SF241">
    <property type="entry name" value="GH26575P-RELATED"/>
    <property type="match status" value="1"/>
</dbReference>
<dbReference type="Gene3D" id="3.40.390.10">
    <property type="entry name" value="Collagenase (Catalytic Domain)"/>
    <property type="match status" value="2"/>
</dbReference>
<dbReference type="AlphaFoldDB" id="A0A9D4QEA7"/>
<proteinExistence type="predicted"/>
<accession>A0A9D4QEA7</accession>
<dbReference type="Gene3D" id="1.10.1380.10">
    <property type="entry name" value="Neutral endopeptidase , domain2"/>
    <property type="match status" value="1"/>
</dbReference>
<organism evidence="1 2">
    <name type="scientific">Rhipicephalus sanguineus</name>
    <name type="common">Brown dog tick</name>
    <name type="synonym">Ixodes sanguineus</name>
    <dbReference type="NCBI Taxonomy" id="34632"/>
    <lineage>
        <taxon>Eukaryota</taxon>
        <taxon>Metazoa</taxon>
        <taxon>Ecdysozoa</taxon>
        <taxon>Arthropoda</taxon>
        <taxon>Chelicerata</taxon>
        <taxon>Arachnida</taxon>
        <taxon>Acari</taxon>
        <taxon>Parasitiformes</taxon>
        <taxon>Ixodida</taxon>
        <taxon>Ixodoidea</taxon>
        <taxon>Ixodidae</taxon>
        <taxon>Rhipicephalinae</taxon>
        <taxon>Rhipicephalus</taxon>
        <taxon>Rhipicephalus</taxon>
    </lineage>
</organism>
<dbReference type="Proteomes" id="UP000821837">
    <property type="component" value="Chromosome 10"/>
</dbReference>
<dbReference type="InterPro" id="IPR000718">
    <property type="entry name" value="Peptidase_M13"/>
</dbReference>
<dbReference type="InterPro" id="IPR042089">
    <property type="entry name" value="Peptidase_M13_dom_2"/>
</dbReference>
<dbReference type="GO" id="GO:0016485">
    <property type="term" value="P:protein processing"/>
    <property type="evidence" value="ECO:0007669"/>
    <property type="project" value="TreeGrafter"/>
</dbReference>
<dbReference type="GO" id="GO:0005886">
    <property type="term" value="C:plasma membrane"/>
    <property type="evidence" value="ECO:0007669"/>
    <property type="project" value="TreeGrafter"/>
</dbReference>
<dbReference type="PANTHER" id="PTHR11733">
    <property type="entry name" value="ZINC METALLOPROTEASE FAMILY M13 NEPRILYSIN-RELATED"/>
    <property type="match status" value="1"/>
</dbReference>
<sequence length="404" mass="45283">MAQSGSEVQDYDDSIEESWKTSLEAHSGGAFMADFELDLGSDAATSFNDMRSRQGVSDAGRALYVAWEACRRLVNASTPAPRKSSRCVALTSVDYGHVVRAPYYYSALTAVKLAKVKTMIGGIVHEFVASIDATRWLPVGIREELKNRVRRVRWMLGYAPRLDHWTGLDRFYKGYPTATGVFAADYLSARQERMRRFLESLHDDHDVHTRFAYVEQPRSEPTYVASQNRVALPAASMLPPMFDERSLPAVNYGLLGSVLLRAMARVAIGVAEIKHEEAERVAWSGGIVKQFVGRLTCRQMSAGVENDAPRLPSVSVGGHALLRAYRDAAAHDVRRRSLPTAERKRRSRLFFLSRCLLFCADDHSTASNSANHRCNVMAHRSSEFAEAFGCPGWRNRTRDRCDVW</sequence>
<protein>
    <submittedName>
        <fullName evidence="1">Uncharacterized protein</fullName>
    </submittedName>
</protein>
<evidence type="ECO:0000313" key="2">
    <source>
        <dbReference type="Proteomes" id="UP000821837"/>
    </source>
</evidence>
<name>A0A9D4QEA7_RHISA</name>
<gene>
    <name evidence="1" type="ORF">HPB52_018327</name>
</gene>
<reference evidence="1" key="1">
    <citation type="journal article" date="2020" name="Cell">
        <title>Large-Scale Comparative Analyses of Tick Genomes Elucidate Their Genetic Diversity and Vector Capacities.</title>
        <authorList>
            <consortium name="Tick Genome and Microbiome Consortium (TIGMIC)"/>
            <person name="Jia N."/>
            <person name="Wang J."/>
            <person name="Shi W."/>
            <person name="Du L."/>
            <person name="Sun Y."/>
            <person name="Zhan W."/>
            <person name="Jiang J.F."/>
            <person name="Wang Q."/>
            <person name="Zhang B."/>
            <person name="Ji P."/>
            <person name="Bell-Sakyi L."/>
            <person name="Cui X.M."/>
            <person name="Yuan T.T."/>
            <person name="Jiang B.G."/>
            <person name="Yang W.F."/>
            <person name="Lam T.T."/>
            <person name="Chang Q.C."/>
            <person name="Ding S.J."/>
            <person name="Wang X.J."/>
            <person name="Zhu J.G."/>
            <person name="Ruan X.D."/>
            <person name="Zhao L."/>
            <person name="Wei J.T."/>
            <person name="Ye R.Z."/>
            <person name="Que T.C."/>
            <person name="Du C.H."/>
            <person name="Zhou Y.H."/>
            <person name="Cheng J.X."/>
            <person name="Dai P.F."/>
            <person name="Guo W.B."/>
            <person name="Han X.H."/>
            <person name="Huang E.J."/>
            <person name="Li L.F."/>
            <person name="Wei W."/>
            <person name="Gao Y.C."/>
            <person name="Liu J.Z."/>
            <person name="Shao H.Z."/>
            <person name="Wang X."/>
            <person name="Wang C.C."/>
            <person name="Yang T.C."/>
            <person name="Huo Q.B."/>
            <person name="Li W."/>
            <person name="Chen H.Y."/>
            <person name="Chen S.E."/>
            <person name="Zhou L.G."/>
            <person name="Ni X.B."/>
            <person name="Tian J.H."/>
            <person name="Sheng Y."/>
            <person name="Liu T."/>
            <person name="Pan Y.S."/>
            <person name="Xia L.Y."/>
            <person name="Li J."/>
            <person name="Zhao F."/>
            <person name="Cao W.C."/>
        </authorList>
    </citation>
    <scope>NUCLEOTIDE SEQUENCE</scope>
    <source>
        <strain evidence="1">Rsan-2018</strain>
    </source>
</reference>
<dbReference type="VEuPathDB" id="VectorBase:RSAN_033547"/>
<keyword evidence="2" id="KW-1185">Reference proteome</keyword>
<dbReference type="InterPro" id="IPR024079">
    <property type="entry name" value="MetalloPept_cat_dom_sf"/>
</dbReference>